<evidence type="ECO:0000256" key="3">
    <source>
        <dbReference type="ARBA" id="ARBA00023125"/>
    </source>
</evidence>
<feature type="region of interest" description="Disordered" evidence="8">
    <location>
        <begin position="198"/>
        <end position="234"/>
    </location>
</feature>
<dbReference type="Pfam" id="PF00046">
    <property type="entry name" value="Homeodomain"/>
    <property type="match status" value="1"/>
</dbReference>
<proteinExistence type="inferred from homology"/>
<evidence type="ECO:0000256" key="8">
    <source>
        <dbReference type="SAM" id="MobiDB-lite"/>
    </source>
</evidence>
<dbReference type="OrthoDB" id="6159439at2759"/>
<dbReference type="InterPro" id="IPR001356">
    <property type="entry name" value="HD"/>
</dbReference>
<name>A0A8X6NDQ3_NEPPI</name>
<dbReference type="SMART" id="SM00389">
    <property type="entry name" value="HOX"/>
    <property type="match status" value="1"/>
</dbReference>
<evidence type="ECO:0000256" key="4">
    <source>
        <dbReference type="ARBA" id="ARBA00023155"/>
    </source>
</evidence>
<dbReference type="EMBL" id="BMAW01103163">
    <property type="protein sequence ID" value="GFT07855.1"/>
    <property type="molecule type" value="Genomic_DNA"/>
</dbReference>
<evidence type="ECO:0000313" key="11">
    <source>
        <dbReference type="Proteomes" id="UP000887013"/>
    </source>
</evidence>
<dbReference type="SUPFAM" id="SSF46689">
    <property type="entry name" value="Homeodomain-like"/>
    <property type="match status" value="1"/>
</dbReference>
<dbReference type="AlphaFoldDB" id="A0A8X6NDQ3"/>
<dbReference type="PRINTS" id="PR00024">
    <property type="entry name" value="HOMEOBOX"/>
</dbReference>
<feature type="compositionally biased region" description="Basic and acidic residues" evidence="8">
    <location>
        <begin position="210"/>
        <end position="220"/>
    </location>
</feature>
<dbReference type="Gene3D" id="1.10.10.60">
    <property type="entry name" value="Homeodomain-like"/>
    <property type="match status" value="1"/>
</dbReference>
<dbReference type="InterPro" id="IPR050877">
    <property type="entry name" value="EMX-VAX-Noto_Homeobox_TFs"/>
</dbReference>
<comment type="similarity">
    <text evidence="2">Belongs to the EMX homeobox family.</text>
</comment>
<dbReference type="PANTHER" id="PTHR24339">
    <property type="entry name" value="HOMEOBOX PROTEIN EMX-RELATED"/>
    <property type="match status" value="1"/>
</dbReference>
<keyword evidence="4 6" id="KW-0371">Homeobox</keyword>
<evidence type="ECO:0000256" key="2">
    <source>
        <dbReference type="ARBA" id="ARBA00007397"/>
    </source>
</evidence>
<dbReference type="InterPro" id="IPR009057">
    <property type="entry name" value="Homeodomain-like_sf"/>
</dbReference>
<feature type="domain" description="Homeobox" evidence="9">
    <location>
        <begin position="141"/>
        <end position="201"/>
    </location>
</feature>
<protein>
    <submittedName>
        <fullName evidence="10">Homeobox protein EMX1</fullName>
    </submittedName>
</protein>
<dbReference type="Proteomes" id="UP000887013">
    <property type="component" value="Unassembled WGS sequence"/>
</dbReference>
<evidence type="ECO:0000256" key="6">
    <source>
        <dbReference type="PROSITE-ProRule" id="PRU00108"/>
    </source>
</evidence>
<evidence type="ECO:0000256" key="1">
    <source>
        <dbReference type="ARBA" id="ARBA00004123"/>
    </source>
</evidence>
<dbReference type="CDD" id="cd00086">
    <property type="entry name" value="homeodomain"/>
    <property type="match status" value="1"/>
</dbReference>
<evidence type="ECO:0000313" key="10">
    <source>
        <dbReference type="EMBL" id="GFT07855.1"/>
    </source>
</evidence>
<dbReference type="PROSITE" id="PS00027">
    <property type="entry name" value="HOMEOBOX_1"/>
    <property type="match status" value="1"/>
</dbReference>
<keyword evidence="11" id="KW-1185">Reference proteome</keyword>
<keyword evidence="3 6" id="KW-0238">DNA-binding</keyword>
<dbReference type="GO" id="GO:0030182">
    <property type="term" value="P:neuron differentiation"/>
    <property type="evidence" value="ECO:0007669"/>
    <property type="project" value="TreeGrafter"/>
</dbReference>
<comment type="caution">
    <text evidence="10">The sequence shown here is derived from an EMBL/GenBank/DDBJ whole genome shotgun (WGS) entry which is preliminary data.</text>
</comment>
<dbReference type="InterPro" id="IPR020479">
    <property type="entry name" value="HD_metazoa"/>
</dbReference>
<reference evidence="10" key="1">
    <citation type="submission" date="2020-08" db="EMBL/GenBank/DDBJ databases">
        <title>Multicomponent nature underlies the extraordinary mechanical properties of spider dragline silk.</title>
        <authorList>
            <person name="Kono N."/>
            <person name="Nakamura H."/>
            <person name="Mori M."/>
            <person name="Yoshida Y."/>
            <person name="Ohtoshi R."/>
            <person name="Malay A.D."/>
            <person name="Moran D.A.P."/>
            <person name="Tomita M."/>
            <person name="Numata K."/>
            <person name="Arakawa K."/>
        </authorList>
    </citation>
    <scope>NUCLEOTIDE SEQUENCE</scope>
</reference>
<dbReference type="GO" id="GO:0000978">
    <property type="term" value="F:RNA polymerase II cis-regulatory region sequence-specific DNA binding"/>
    <property type="evidence" value="ECO:0007669"/>
    <property type="project" value="TreeGrafter"/>
</dbReference>
<comment type="subcellular location">
    <subcellularLocation>
        <location evidence="1 6 7">Nucleus</location>
    </subcellularLocation>
</comment>
<accession>A0A8X6NDQ3</accession>
<dbReference type="PRINTS" id="PR00031">
    <property type="entry name" value="HTHREPRESSR"/>
</dbReference>
<dbReference type="FunFam" id="1.10.10.60:FF:000081">
    <property type="entry name" value="Empty spiracles homeobox 2"/>
    <property type="match status" value="1"/>
</dbReference>
<dbReference type="PANTHER" id="PTHR24339:SF28">
    <property type="entry name" value="E5-RELATED"/>
    <property type="match status" value="1"/>
</dbReference>
<organism evidence="10 11">
    <name type="scientific">Nephila pilipes</name>
    <name type="common">Giant wood spider</name>
    <name type="synonym">Nephila maculata</name>
    <dbReference type="NCBI Taxonomy" id="299642"/>
    <lineage>
        <taxon>Eukaryota</taxon>
        <taxon>Metazoa</taxon>
        <taxon>Ecdysozoa</taxon>
        <taxon>Arthropoda</taxon>
        <taxon>Chelicerata</taxon>
        <taxon>Arachnida</taxon>
        <taxon>Araneae</taxon>
        <taxon>Araneomorphae</taxon>
        <taxon>Entelegynae</taxon>
        <taxon>Araneoidea</taxon>
        <taxon>Nephilidae</taxon>
        <taxon>Nephila</taxon>
    </lineage>
</organism>
<dbReference type="GO" id="GO:0007420">
    <property type="term" value="P:brain development"/>
    <property type="evidence" value="ECO:0007669"/>
    <property type="project" value="TreeGrafter"/>
</dbReference>
<evidence type="ECO:0000256" key="5">
    <source>
        <dbReference type="ARBA" id="ARBA00023242"/>
    </source>
</evidence>
<keyword evidence="5 6" id="KW-0539">Nucleus</keyword>
<dbReference type="InterPro" id="IPR000047">
    <property type="entry name" value="HTH_motif"/>
</dbReference>
<evidence type="ECO:0000259" key="9">
    <source>
        <dbReference type="PROSITE" id="PS50071"/>
    </source>
</evidence>
<feature type="DNA-binding region" description="Homeobox" evidence="6">
    <location>
        <begin position="143"/>
        <end position="202"/>
    </location>
</feature>
<dbReference type="GO" id="GO:0005634">
    <property type="term" value="C:nucleus"/>
    <property type="evidence" value="ECO:0007669"/>
    <property type="project" value="UniProtKB-SubCell"/>
</dbReference>
<dbReference type="InterPro" id="IPR017970">
    <property type="entry name" value="Homeobox_CS"/>
</dbReference>
<gene>
    <name evidence="10" type="primary">emx1</name>
    <name evidence="10" type="ORF">NPIL_574391</name>
</gene>
<evidence type="ECO:0000256" key="7">
    <source>
        <dbReference type="RuleBase" id="RU000682"/>
    </source>
</evidence>
<dbReference type="GO" id="GO:0000981">
    <property type="term" value="F:DNA-binding transcription factor activity, RNA polymerase II-specific"/>
    <property type="evidence" value="ECO:0007669"/>
    <property type="project" value="InterPro"/>
</dbReference>
<sequence>MPKSNFLIDDIIRENATIFPKREENLNWNAINAGESSEMQRSRGEYVSYAQTNEFSEMFSNVYPTSPILVPSSVFQGQALNRANQRYYSNALDHANRFHLQAPIPFMIDRDSSEQWYRPYGLISHKFSGFDPSMLVYNPYRKAKRVRTAFSPSQLLQLEDAFEKNHYVVGGERRELAQKLNLTETQVKVWFQNRRTKLKRQKQDDEDSDAQNKDFCDTREQSFSNDEEDSEKSCTFLDDGNVTKPFSCDDSPTIGEPIWNQHSLKSLDKSFERIPLNCIC</sequence>
<dbReference type="PROSITE" id="PS50071">
    <property type="entry name" value="HOMEOBOX_2"/>
    <property type="match status" value="1"/>
</dbReference>